<reference evidence="1 2" key="1">
    <citation type="submission" date="2014-07" db="EMBL/GenBank/DDBJ databases">
        <title>Unique and conserved regions in Vibrio harveyi and related species in comparison with the shrimp pathogen Vibrio harveyi CAIM 1792.</title>
        <authorList>
            <person name="Espinoza-Valles I."/>
            <person name="Vora G."/>
            <person name="Leekitcharoenphon P."/>
            <person name="Ussery D."/>
            <person name="Hoj L."/>
            <person name="Gomez-Gil B."/>
        </authorList>
    </citation>
    <scope>NUCLEOTIDE SEQUENCE [LARGE SCALE GENOMIC DNA]</scope>
    <source>
        <strain evidence="2">CAIM 1854 / LMG 25443</strain>
    </source>
</reference>
<dbReference type="AlphaFoldDB" id="A0A0C1W9V8"/>
<comment type="caution">
    <text evidence="1">The sequence shown here is derived from an EMBL/GenBank/DDBJ whole genome shotgun (WGS) entry which is preliminary data.</text>
</comment>
<dbReference type="PATRIC" id="fig|1229493.5.peg.935"/>
<accession>A0A0C1W9V8</accession>
<sequence>MITAKNCTYEEQCITLYDGGITIDLENKAVFVNLNNEHQMFDGWTDDIAVALSHKPQDFHVCNGNTILSSGIKSTTLIVTQGKAEYKKNLDDVAIAPFLKGVELSGYEWRVESDLSCRSFVISG</sequence>
<proteinExistence type="predicted"/>
<evidence type="ECO:0000313" key="2">
    <source>
        <dbReference type="Proteomes" id="UP000031586"/>
    </source>
</evidence>
<name>A0A0C1W9V8_9VIBR</name>
<dbReference type="Proteomes" id="UP000031586">
    <property type="component" value="Unassembled WGS sequence"/>
</dbReference>
<evidence type="ECO:0000313" key="1">
    <source>
        <dbReference type="EMBL" id="KIF53117.1"/>
    </source>
</evidence>
<protein>
    <submittedName>
        <fullName evidence="1">Uncharacterized protein</fullName>
    </submittedName>
</protein>
<dbReference type="RefSeq" id="WP_020194293.1">
    <property type="nucleotide sequence ID" value="NZ_BAOH01000005.1"/>
</dbReference>
<organism evidence="1 2">
    <name type="scientific">Vibrio owensii CAIM 1854 = LMG 25443</name>
    <dbReference type="NCBI Taxonomy" id="1229493"/>
    <lineage>
        <taxon>Bacteria</taxon>
        <taxon>Pseudomonadati</taxon>
        <taxon>Pseudomonadota</taxon>
        <taxon>Gammaproteobacteria</taxon>
        <taxon>Vibrionales</taxon>
        <taxon>Vibrionaceae</taxon>
        <taxon>Vibrio</taxon>
    </lineage>
</organism>
<dbReference type="EMBL" id="JPRD01000015">
    <property type="protein sequence ID" value="KIF53117.1"/>
    <property type="molecule type" value="Genomic_DNA"/>
</dbReference>
<gene>
    <name evidence="1" type="ORF">H735_09255</name>
</gene>